<dbReference type="EMBL" id="BART01025282">
    <property type="protein sequence ID" value="GAG98995.1"/>
    <property type="molecule type" value="Genomic_DNA"/>
</dbReference>
<dbReference type="InterPro" id="IPR015919">
    <property type="entry name" value="Cadherin-like_sf"/>
</dbReference>
<evidence type="ECO:0000313" key="1">
    <source>
        <dbReference type="EMBL" id="GAG98995.1"/>
    </source>
</evidence>
<protein>
    <recommendedName>
        <fullName evidence="2">Cadherin domain-containing protein</fullName>
    </recommendedName>
</protein>
<feature type="non-terminal residue" evidence="1">
    <location>
        <position position="1"/>
    </location>
</feature>
<name>X1BVE5_9ZZZZ</name>
<dbReference type="GO" id="GO:0016020">
    <property type="term" value="C:membrane"/>
    <property type="evidence" value="ECO:0007669"/>
    <property type="project" value="InterPro"/>
</dbReference>
<dbReference type="AlphaFoldDB" id="X1BVE5"/>
<proteinExistence type="predicted"/>
<reference evidence="1" key="1">
    <citation type="journal article" date="2014" name="Front. Microbiol.">
        <title>High frequency of phylogenetically diverse reductive dehalogenase-homologous genes in deep subseafloor sedimentary metagenomes.</title>
        <authorList>
            <person name="Kawai M."/>
            <person name="Futagami T."/>
            <person name="Toyoda A."/>
            <person name="Takaki Y."/>
            <person name="Nishi S."/>
            <person name="Hori S."/>
            <person name="Arai W."/>
            <person name="Tsubouchi T."/>
            <person name="Morono Y."/>
            <person name="Uchiyama I."/>
            <person name="Ito T."/>
            <person name="Fujiyama A."/>
            <person name="Inagaki F."/>
            <person name="Takami H."/>
        </authorList>
    </citation>
    <scope>NUCLEOTIDE SEQUENCE</scope>
    <source>
        <strain evidence="1">Expedition CK06-06</strain>
    </source>
</reference>
<dbReference type="SUPFAM" id="SSF49313">
    <property type="entry name" value="Cadherin-like"/>
    <property type="match status" value="1"/>
</dbReference>
<organism evidence="1">
    <name type="scientific">marine sediment metagenome</name>
    <dbReference type="NCBI Taxonomy" id="412755"/>
    <lineage>
        <taxon>unclassified sequences</taxon>
        <taxon>metagenomes</taxon>
        <taxon>ecological metagenomes</taxon>
    </lineage>
</organism>
<sequence>GTEIYTTMFISQDTQGYAVNKKFSVDWYWGEFSFAYVGVGEFFIWEQVPTDQIIEYGTAFDYDVNASATSGIDQYWVNDTINFQIDGNGIITNATFLSIGEYWLEIGVNDTFGSNITTSIKITVNDTTPPTWDQVPTDQIIEHGIVFSYDVNASDFSGVDQFWVNDTINFQIDDNGIIINATSLSGGSYWLEIKVYDPYGNNISTTIKITVQLFPFKVELSHPGDIIYFEGDIENEILWQITCSNISNPHYYIYKNDSLIRDGSWQLGDSILVNVIMWV</sequence>
<dbReference type="GO" id="GO:0005509">
    <property type="term" value="F:calcium ion binding"/>
    <property type="evidence" value="ECO:0007669"/>
    <property type="project" value="InterPro"/>
</dbReference>
<accession>X1BVE5</accession>
<comment type="caution">
    <text evidence="1">The sequence shown here is derived from an EMBL/GenBank/DDBJ whole genome shotgun (WGS) entry which is preliminary data.</text>
</comment>
<evidence type="ECO:0008006" key="2">
    <source>
        <dbReference type="Google" id="ProtNLM"/>
    </source>
</evidence>
<gene>
    <name evidence="1" type="ORF">S01H4_45422</name>
</gene>